<dbReference type="GO" id="GO:0006203">
    <property type="term" value="P:dGTP catabolic process"/>
    <property type="evidence" value="ECO:0007669"/>
    <property type="project" value="TreeGrafter"/>
</dbReference>
<reference evidence="2" key="1">
    <citation type="submission" date="2020-10" db="EMBL/GenBank/DDBJ databases">
        <authorList>
            <person name="Gilroy R."/>
        </authorList>
    </citation>
    <scope>NUCLEOTIDE SEQUENCE</scope>
    <source>
        <strain evidence="2">ChiBcec7-5410</strain>
    </source>
</reference>
<dbReference type="FunFam" id="1.10.287.1080:FF:000001">
    <property type="entry name" value="Nucleoside triphosphate pyrophosphohydrolase"/>
    <property type="match status" value="1"/>
</dbReference>
<dbReference type="GO" id="GO:0046076">
    <property type="term" value="P:dTTP catabolic process"/>
    <property type="evidence" value="ECO:0007669"/>
    <property type="project" value="TreeGrafter"/>
</dbReference>
<evidence type="ECO:0000313" key="3">
    <source>
        <dbReference type="Proteomes" id="UP000824160"/>
    </source>
</evidence>
<gene>
    <name evidence="2" type="ORF">IAC43_08745</name>
</gene>
<evidence type="ECO:0000313" key="2">
    <source>
        <dbReference type="EMBL" id="HIT95262.1"/>
    </source>
</evidence>
<dbReference type="Proteomes" id="UP000824160">
    <property type="component" value="Unassembled WGS sequence"/>
</dbReference>
<dbReference type="PANTHER" id="PTHR30522">
    <property type="entry name" value="NUCLEOSIDE TRIPHOSPHATE PYROPHOSPHOHYDROLASE"/>
    <property type="match status" value="1"/>
</dbReference>
<dbReference type="CDD" id="cd11528">
    <property type="entry name" value="NTP-PPase_MazG_Nterm"/>
    <property type="match status" value="1"/>
</dbReference>
<dbReference type="GO" id="GO:0006950">
    <property type="term" value="P:response to stress"/>
    <property type="evidence" value="ECO:0007669"/>
    <property type="project" value="UniProtKB-ARBA"/>
</dbReference>
<dbReference type="InterPro" id="IPR004518">
    <property type="entry name" value="MazG-like_dom"/>
</dbReference>
<dbReference type="GO" id="GO:0046081">
    <property type="term" value="P:dUTP catabolic process"/>
    <property type="evidence" value="ECO:0007669"/>
    <property type="project" value="TreeGrafter"/>
</dbReference>
<dbReference type="AlphaFoldDB" id="A0A9D1KTI4"/>
<dbReference type="Gene3D" id="1.10.287.1080">
    <property type="entry name" value="MazG-like"/>
    <property type="match status" value="2"/>
</dbReference>
<accession>A0A9D1KTI4</accession>
<sequence length="244" mass="27060">MTDFPKKDVYTLSDLHRLTRLLRAPDGCPWDRVQTHSSIRRDFLEEAYEAVEAIDRDDPEMLSEELGDVLFQVVFHAVIEEERERCSLDDIITGITRKMLTRHPHVFGDVTVSGEGEVLTNWEQIKNDSKGVHSASETLRLVPETFPALMKADKLIKRADKAGAAAGQKLAAGLDEACRNFQAAQDCDASQALGSLLLAVVAAAREKGVDAEMSLLEACKGLVERFESAEKLSEQKGLPMEETF</sequence>
<dbReference type="InterPro" id="IPR011551">
    <property type="entry name" value="NTP_PyrPHydrolase_MazG"/>
</dbReference>
<dbReference type="GO" id="GO:0046052">
    <property type="term" value="P:UTP catabolic process"/>
    <property type="evidence" value="ECO:0007669"/>
    <property type="project" value="TreeGrafter"/>
</dbReference>
<dbReference type="GO" id="GO:0046061">
    <property type="term" value="P:dATP catabolic process"/>
    <property type="evidence" value="ECO:0007669"/>
    <property type="project" value="TreeGrafter"/>
</dbReference>
<reference evidence="2" key="2">
    <citation type="journal article" date="2021" name="PeerJ">
        <title>Extensive microbial diversity within the chicken gut microbiome revealed by metagenomics and culture.</title>
        <authorList>
            <person name="Gilroy R."/>
            <person name="Ravi A."/>
            <person name="Getino M."/>
            <person name="Pursley I."/>
            <person name="Horton D.L."/>
            <person name="Alikhan N.F."/>
            <person name="Baker D."/>
            <person name="Gharbi K."/>
            <person name="Hall N."/>
            <person name="Watson M."/>
            <person name="Adriaenssens E.M."/>
            <person name="Foster-Nyarko E."/>
            <person name="Jarju S."/>
            <person name="Secka A."/>
            <person name="Antonio M."/>
            <person name="Oren A."/>
            <person name="Chaudhuri R.R."/>
            <person name="La Ragione R."/>
            <person name="Hildebrand F."/>
            <person name="Pallen M.J."/>
        </authorList>
    </citation>
    <scope>NUCLEOTIDE SEQUENCE</scope>
    <source>
        <strain evidence="2">ChiBcec7-5410</strain>
    </source>
</reference>
<dbReference type="PANTHER" id="PTHR30522:SF0">
    <property type="entry name" value="NUCLEOSIDE TRIPHOSPHATE PYROPHOSPHOHYDROLASE"/>
    <property type="match status" value="1"/>
</dbReference>
<dbReference type="InterPro" id="IPR048015">
    <property type="entry name" value="NTP-PPase_MazG-like_N"/>
</dbReference>
<dbReference type="NCBIfam" id="TIGR00444">
    <property type="entry name" value="mazG"/>
    <property type="match status" value="1"/>
</dbReference>
<dbReference type="Pfam" id="PF03819">
    <property type="entry name" value="MazG"/>
    <property type="match status" value="1"/>
</dbReference>
<name>A0A9D1KTI4_9FIRM</name>
<evidence type="ECO:0000259" key="1">
    <source>
        <dbReference type="Pfam" id="PF03819"/>
    </source>
</evidence>
<dbReference type="GO" id="GO:0046047">
    <property type="term" value="P:TTP catabolic process"/>
    <property type="evidence" value="ECO:0007669"/>
    <property type="project" value="TreeGrafter"/>
</dbReference>
<dbReference type="GO" id="GO:0047429">
    <property type="term" value="F:nucleoside triphosphate diphosphatase activity"/>
    <property type="evidence" value="ECO:0007669"/>
    <property type="project" value="TreeGrafter"/>
</dbReference>
<dbReference type="EMBL" id="DVLW01000239">
    <property type="protein sequence ID" value="HIT95262.1"/>
    <property type="molecule type" value="Genomic_DNA"/>
</dbReference>
<organism evidence="2 3">
    <name type="scientific">Candidatus Faecivivens stercoripullorum</name>
    <dbReference type="NCBI Taxonomy" id="2840805"/>
    <lineage>
        <taxon>Bacteria</taxon>
        <taxon>Bacillati</taxon>
        <taxon>Bacillota</taxon>
        <taxon>Clostridia</taxon>
        <taxon>Eubacteriales</taxon>
        <taxon>Oscillospiraceae</taxon>
        <taxon>Oscillospiraceae incertae sedis</taxon>
        <taxon>Candidatus Faecivivens</taxon>
    </lineage>
</organism>
<protein>
    <submittedName>
        <fullName evidence="2">MazG family protein</fullName>
    </submittedName>
</protein>
<feature type="domain" description="NTP pyrophosphohydrolase MazG-like" evidence="1">
    <location>
        <begin position="34"/>
        <end position="107"/>
    </location>
</feature>
<comment type="caution">
    <text evidence="2">The sequence shown here is derived from an EMBL/GenBank/DDBJ whole genome shotgun (WGS) entry which is preliminary data.</text>
</comment>
<dbReference type="SUPFAM" id="SSF101386">
    <property type="entry name" value="all-alpha NTP pyrophosphatases"/>
    <property type="match status" value="1"/>
</dbReference>
<proteinExistence type="predicted"/>